<dbReference type="AlphaFoldDB" id="U2L6S1"/>
<proteinExistence type="predicted"/>
<dbReference type="PATRIC" id="fig|1081904.3.peg.1711"/>
<accession>U2L6S1</accession>
<comment type="caution">
    <text evidence="1">The sequence shown here is derived from an EMBL/GenBank/DDBJ whole genome shotgun (WGS) entry which is preliminary data.</text>
</comment>
<reference evidence="1 2" key="1">
    <citation type="submission" date="2013-08" db="EMBL/GenBank/DDBJ databases">
        <authorList>
            <person name="Durkin A.S."/>
            <person name="Haft D.R."/>
            <person name="McCorrison J."/>
            <person name="Torralba M."/>
            <person name="Gillis M."/>
            <person name="Haft D.H."/>
            <person name="Methe B."/>
            <person name="Sutton G."/>
            <person name="Nelson K.E."/>
        </authorList>
    </citation>
    <scope>NUCLEOTIDE SEQUENCE [LARGE SCALE GENOMIC DNA]</scope>
    <source>
        <strain evidence="1 2">F0068</strain>
    </source>
</reference>
<dbReference type="EMBL" id="AWET01000038">
    <property type="protein sequence ID" value="ERK00203.1"/>
    <property type="molecule type" value="Genomic_DNA"/>
</dbReference>
<organism evidence="1 2">
    <name type="scientific">Hoylesella pleuritidis F0068</name>
    <dbReference type="NCBI Taxonomy" id="1081904"/>
    <lineage>
        <taxon>Bacteria</taxon>
        <taxon>Pseudomonadati</taxon>
        <taxon>Bacteroidota</taxon>
        <taxon>Bacteroidia</taxon>
        <taxon>Bacteroidales</taxon>
        <taxon>Prevotellaceae</taxon>
        <taxon>Hoylesella</taxon>
    </lineage>
</organism>
<dbReference type="Proteomes" id="UP000016600">
    <property type="component" value="Unassembled WGS sequence"/>
</dbReference>
<keyword evidence="2" id="KW-1185">Reference proteome</keyword>
<evidence type="ECO:0000313" key="2">
    <source>
        <dbReference type="Proteomes" id="UP000016600"/>
    </source>
</evidence>
<evidence type="ECO:0000313" key="1">
    <source>
        <dbReference type="EMBL" id="ERK00203.1"/>
    </source>
</evidence>
<name>U2L6S1_9BACT</name>
<sequence length="205" mass="24392">MLYPMWNKRKSKLMKLFLKLIIVFILFLFPFLIQAQTPIANRVKAMAKHLPEGANVIAKYTDNKRHCLYYGLHNRLFRYDVIKNKSENVEFSSSGYARMLNTFVSPKGDFIFVVVAKIQDETTKPYDNEELWRYDSHSKKSSKIGSGFKVEKRKGYFVIKKVSKKKDSIHLMTRQRWTAKDYYFDLDGHIIWGKDEYQIDLRKLR</sequence>
<gene>
    <name evidence="1" type="ORF">HMPREF1218_1318</name>
</gene>
<protein>
    <submittedName>
        <fullName evidence="1">Uncharacterized protein</fullName>
    </submittedName>
</protein>